<sequence length="52" mass="5938">MDNCYQTVFLEGLCQRENWGFTSLPKLDQLSQINIQVTLSLSRGIIAIYQMG</sequence>
<dbReference type="AlphaFoldDB" id="A0BYW5"/>
<accession>A0BYW5</accession>
<dbReference type="InParanoid" id="A0BYW5"/>
<name>A0BYW5_PARTE</name>
<organism evidence="1 2">
    <name type="scientific">Paramecium tetraurelia</name>
    <dbReference type="NCBI Taxonomy" id="5888"/>
    <lineage>
        <taxon>Eukaryota</taxon>
        <taxon>Sar</taxon>
        <taxon>Alveolata</taxon>
        <taxon>Ciliophora</taxon>
        <taxon>Intramacronucleata</taxon>
        <taxon>Oligohymenophorea</taxon>
        <taxon>Peniculida</taxon>
        <taxon>Parameciidae</taxon>
        <taxon>Paramecium</taxon>
    </lineage>
</organism>
<evidence type="ECO:0000313" key="2">
    <source>
        <dbReference type="Proteomes" id="UP000000600"/>
    </source>
</evidence>
<dbReference type="KEGG" id="ptm:GSPATT00033585001"/>
<evidence type="ECO:0000313" key="1">
    <source>
        <dbReference type="EMBL" id="CAK63732.1"/>
    </source>
</evidence>
<dbReference type="EMBL" id="CT868028">
    <property type="protein sequence ID" value="CAK63732.1"/>
    <property type="molecule type" value="Genomic_DNA"/>
</dbReference>
<keyword evidence="2" id="KW-1185">Reference proteome</keyword>
<protein>
    <submittedName>
        <fullName evidence="1">Uncharacterized protein</fullName>
    </submittedName>
</protein>
<gene>
    <name evidence="1" type="ORF">GSPATT00033585001</name>
</gene>
<dbReference type="Proteomes" id="UP000000600">
    <property type="component" value="Unassembled WGS sequence"/>
</dbReference>
<dbReference type="RefSeq" id="XP_001431130.1">
    <property type="nucleotide sequence ID" value="XM_001431093.1"/>
</dbReference>
<dbReference type="HOGENOM" id="CLU_3091444_0_0_1"/>
<dbReference type="GeneID" id="5016914"/>
<proteinExistence type="predicted"/>
<reference evidence="1 2" key="1">
    <citation type="journal article" date="2006" name="Nature">
        <title>Global trends of whole-genome duplications revealed by the ciliate Paramecium tetraurelia.</title>
        <authorList>
            <consortium name="Genoscope"/>
            <person name="Aury J.-M."/>
            <person name="Jaillon O."/>
            <person name="Duret L."/>
            <person name="Noel B."/>
            <person name="Jubin C."/>
            <person name="Porcel B.M."/>
            <person name="Segurens B."/>
            <person name="Daubin V."/>
            <person name="Anthouard V."/>
            <person name="Aiach N."/>
            <person name="Arnaiz O."/>
            <person name="Billaut A."/>
            <person name="Beisson J."/>
            <person name="Blanc I."/>
            <person name="Bouhouche K."/>
            <person name="Camara F."/>
            <person name="Duharcourt S."/>
            <person name="Guigo R."/>
            <person name="Gogendeau D."/>
            <person name="Katinka M."/>
            <person name="Keller A.-M."/>
            <person name="Kissmehl R."/>
            <person name="Klotz C."/>
            <person name="Koll F."/>
            <person name="Le Moue A."/>
            <person name="Lepere C."/>
            <person name="Malinsky S."/>
            <person name="Nowacki M."/>
            <person name="Nowak J.K."/>
            <person name="Plattner H."/>
            <person name="Poulain J."/>
            <person name="Ruiz F."/>
            <person name="Serrano V."/>
            <person name="Zagulski M."/>
            <person name="Dessen P."/>
            <person name="Betermier M."/>
            <person name="Weissenbach J."/>
            <person name="Scarpelli C."/>
            <person name="Schachter V."/>
            <person name="Sperling L."/>
            <person name="Meyer E."/>
            <person name="Cohen J."/>
            <person name="Wincker P."/>
        </authorList>
    </citation>
    <scope>NUCLEOTIDE SEQUENCE [LARGE SCALE GENOMIC DNA]</scope>
    <source>
        <strain evidence="1 2">Stock d4-2</strain>
    </source>
</reference>